<comment type="subcellular location">
    <subcellularLocation>
        <location evidence="1 9">Nucleus</location>
    </subcellularLocation>
</comment>
<dbReference type="CDD" id="cd16906">
    <property type="entry name" value="YEATS_AF-9_like"/>
    <property type="match status" value="1"/>
</dbReference>
<dbReference type="InterPro" id="IPR038704">
    <property type="entry name" value="YEAST_sf"/>
</dbReference>
<feature type="compositionally biased region" description="Low complexity" evidence="10">
    <location>
        <begin position="202"/>
        <end position="221"/>
    </location>
</feature>
<name>A0A3Q1H2K0_ANATE</name>
<reference evidence="12" key="2">
    <citation type="submission" date="2025-08" db="UniProtKB">
        <authorList>
            <consortium name="Ensembl"/>
        </authorList>
    </citation>
    <scope>IDENTIFICATION</scope>
</reference>
<evidence type="ECO:0000256" key="3">
    <source>
        <dbReference type="ARBA" id="ARBA00022553"/>
    </source>
</evidence>
<organism evidence="12 13">
    <name type="scientific">Anabas testudineus</name>
    <name type="common">Climbing perch</name>
    <name type="synonym">Anthias testudineus</name>
    <dbReference type="NCBI Taxonomy" id="64144"/>
    <lineage>
        <taxon>Eukaryota</taxon>
        <taxon>Metazoa</taxon>
        <taxon>Chordata</taxon>
        <taxon>Craniata</taxon>
        <taxon>Vertebrata</taxon>
        <taxon>Euteleostomi</taxon>
        <taxon>Actinopterygii</taxon>
        <taxon>Neopterygii</taxon>
        <taxon>Teleostei</taxon>
        <taxon>Neoteleostei</taxon>
        <taxon>Acanthomorphata</taxon>
        <taxon>Anabantaria</taxon>
        <taxon>Anabantiformes</taxon>
        <taxon>Anabantoidei</taxon>
        <taxon>Anabantidae</taxon>
        <taxon>Anabas</taxon>
    </lineage>
</organism>
<accession>A0A3Q1H2K0</accession>
<gene>
    <name evidence="12" type="primary">MLLT3</name>
</gene>
<evidence type="ECO:0000256" key="2">
    <source>
        <dbReference type="ARBA" id="ARBA00022499"/>
    </source>
</evidence>
<dbReference type="PROSITE" id="PS51037">
    <property type="entry name" value="YEATS"/>
    <property type="match status" value="1"/>
</dbReference>
<dbReference type="GO" id="GO:0003682">
    <property type="term" value="F:chromatin binding"/>
    <property type="evidence" value="ECO:0007669"/>
    <property type="project" value="TreeGrafter"/>
</dbReference>
<keyword evidence="7" id="KW-0804">Transcription</keyword>
<evidence type="ECO:0000256" key="4">
    <source>
        <dbReference type="ARBA" id="ARBA00022843"/>
    </source>
</evidence>
<keyword evidence="13" id="KW-1185">Reference proteome</keyword>
<evidence type="ECO:0000313" key="13">
    <source>
        <dbReference type="Proteomes" id="UP000265040"/>
    </source>
</evidence>
<feature type="compositionally biased region" description="Acidic residues" evidence="10">
    <location>
        <begin position="428"/>
        <end position="443"/>
    </location>
</feature>
<dbReference type="Pfam" id="PF03366">
    <property type="entry name" value="YEATS"/>
    <property type="match status" value="1"/>
</dbReference>
<reference evidence="12" key="3">
    <citation type="submission" date="2025-09" db="UniProtKB">
        <authorList>
            <consortium name="Ensembl"/>
        </authorList>
    </citation>
    <scope>IDENTIFICATION</scope>
</reference>
<dbReference type="Gene3D" id="1.20.1270.290">
    <property type="match status" value="1"/>
</dbReference>
<dbReference type="GO" id="GO:0008023">
    <property type="term" value="C:transcription elongation factor complex"/>
    <property type="evidence" value="ECO:0007669"/>
    <property type="project" value="TreeGrafter"/>
</dbReference>
<evidence type="ECO:0000256" key="9">
    <source>
        <dbReference type="PROSITE-ProRule" id="PRU00376"/>
    </source>
</evidence>
<evidence type="ECO:0000256" key="8">
    <source>
        <dbReference type="ARBA" id="ARBA00023242"/>
    </source>
</evidence>
<dbReference type="Pfam" id="PF17793">
    <property type="entry name" value="AHD"/>
    <property type="match status" value="1"/>
</dbReference>
<keyword evidence="4" id="KW-0832">Ubl conjugation</keyword>
<evidence type="ECO:0000313" key="12">
    <source>
        <dbReference type="Ensembl" id="ENSATEP00000001729.2"/>
    </source>
</evidence>
<feature type="domain" description="YEATS" evidence="11">
    <location>
        <begin position="1"/>
        <end position="138"/>
    </location>
</feature>
<keyword evidence="5" id="KW-0805">Transcription regulation</keyword>
<feature type="region of interest" description="Disordered" evidence="10">
    <location>
        <begin position="422"/>
        <end position="457"/>
    </location>
</feature>
<keyword evidence="6" id="KW-0010">Activator</keyword>
<dbReference type="GeneTree" id="ENSGT00940000155903"/>
<dbReference type="Proteomes" id="UP000265040">
    <property type="component" value="Chromosome 18"/>
</dbReference>
<evidence type="ECO:0000256" key="6">
    <source>
        <dbReference type="ARBA" id="ARBA00023159"/>
    </source>
</evidence>
<dbReference type="PANTHER" id="PTHR47827">
    <property type="entry name" value="AHD DOMAIN-CONTAINING PROTEIN"/>
    <property type="match status" value="1"/>
</dbReference>
<evidence type="ECO:0000256" key="1">
    <source>
        <dbReference type="ARBA" id="ARBA00004123"/>
    </source>
</evidence>
<dbReference type="FunFam" id="2.60.40.1970:FF:000003">
    <property type="entry name" value="MLLT1, super elongation complex subunit"/>
    <property type="match status" value="1"/>
</dbReference>
<dbReference type="InterPro" id="IPR040930">
    <property type="entry name" value="AF-9_AHD"/>
</dbReference>
<feature type="compositionally biased region" description="Polar residues" evidence="10">
    <location>
        <begin position="174"/>
        <end position="184"/>
    </location>
</feature>
<dbReference type="AlphaFoldDB" id="A0A3Q1H2K0"/>
<dbReference type="Gene3D" id="2.60.40.1970">
    <property type="entry name" value="YEATS domain"/>
    <property type="match status" value="1"/>
</dbReference>
<keyword evidence="3" id="KW-0597">Phosphoprotein</keyword>
<proteinExistence type="predicted"/>
<keyword evidence="8 9" id="KW-0539">Nucleus</keyword>
<keyword evidence="2" id="KW-1017">Isopeptide bond</keyword>
<dbReference type="FunFam" id="1.20.1270.290:FF:000001">
    <property type="entry name" value="MLLT3, super elongation complex subunit"/>
    <property type="match status" value="1"/>
</dbReference>
<dbReference type="GO" id="GO:0045893">
    <property type="term" value="P:positive regulation of DNA-templated transcription"/>
    <property type="evidence" value="ECO:0007669"/>
    <property type="project" value="TreeGrafter"/>
</dbReference>
<dbReference type="InterPro" id="IPR055129">
    <property type="entry name" value="YEATS_dom"/>
</dbReference>
<evidence type="ECO:0000256" key="5">
    <source>
        <dbReference type="ARBA" id="ARBA00023015"/>
    </source>
</evidence>
<evidence type="ECO:0000256" key="7">
    <source>
        <dbReference type="ARBA" id="ARBA00023163"/>
    </source>
</evidence>
<sequence length="570" mass="64509">MANSGAVQVKLELGHRAQVRKKPTVEGFTHDWMVFVRGPEHSNIQHFVEKVVFHLHESFPKPKRVCKDPPYKVEESGYAGFILPIEVYFKNKEEPKKVRFDYDLFLHLEGHPPVNHLRCEKLTFNNPTEEFRRKLLKAGGQRDPHKRSSEDSKVMVMQEGSTSLFGQHLKLPTLPNNSLTSTFSDPKKSKNFHGSKDGSKGSGTTLVTTASTTSTNSSSFSKLHKPSKDHKDKTPKDLKEPKSAFRDSGWESSKPPKEPSRKPKENQPLRDINPKMGFKEPKSLSKEHRTEVMTHGSGLNKRLSTPDGDDHVAKKRKKGFVDSLGKQTSGSDSLHSDKKLLKDKSQMRTSKLRPEGGEAERRKMSTLPPFQELVDPNDSDMEDHSTKSDSEQPSPASSSSSSGFAPTHHKRQVLGPLQSVMQDLHSDDNDDDSEDDDDNDMDSDVERPTHTHITHHQRRLMLTVCSSKSPRLTLCLLYPQILEVKSPTKQSKQDKSKNIDCDKAYLDELVELHKRLMTLREGHILQQIVNLIEETGHFHITNTTFDFDLCSLDRSTVRKLQSYLDTSGLS</sequence>
<feature type="compositionally biased region" description="Basic and acidic residues" evidence="10">
    <location>
        <begin position="229"/>
        <end position="268"/>
    </location>
</feature>
<reference evidence="12" key="1">
    <citation type="submission" date="2021-04" db="EMBL/GenBank/DDBJ databases">
        <authorList>
            <consortium name="Wellcome Sanger Institute Data Sharing"/>
        </authorList>
    </citation>
    <scope>NUCLEOTIDE SEQUENCE [LARGE SCALE GENOMIC DNA]</scope>
</reference>
<evidence type="ECO:0000256" key="10">
    <source>
        <dbReference type="SAM" id="MobiDB-lite"/>
    </source>
</evidence>
<feature type="compositionally biased region" description="Low complexity" evidence="10">
    <location>
        <begin position="391"/>
        <end position="402"/>
    </location>
</feature>
<evidence type="ECO:0000259" key="11">
    <source>
        <dbReference type="PROSITE" id="PS51037"/>
    </source>
</evidence>
<feature type="compositionally biased region" description="Basic and acidic residues" evidence="10">
    <location>
        <begin position="277"/>
        <end position="292"/>
    </location>
</feature>
<dbReference type="PANTHER" id="PTHR47827:SF5">
    <property type="entry name" value="PROTEIN AF-9"/>
    <property type="match status" value="1"/>
</dbReference>
<feature type="compositionally biased region" description="Basic and acidic residues" evidence="10">
    <location>
        <begin position="334"/>
        <end position="363"/>
    </location>
</feature>
<dbReference type="InterPro" id="IPR052790">
    <property type="entry name" value="YEATS_domain"/>
</dbReference>
<dbReference type="Ensembl" id="ENSATET00000001751.3">
    <property type="protein sequence ID" value="ENSATEP00000001729.2"/>
    <property type="gene ID" value="ENSATEG00000001197.3"/>
</dbReference>
<protein>
    <recommendedName>
        <fullName evidence="11">YEATS domain-containing protein</fullName>
    </recommendedName>
</protein>
<feature type="region of interest" description="Disordered" evidence="10">
    <location>
        <begin position="166"/>
        <end position="409"/>
    </location>
</feature>